<protein>
    <recommendedName>
        <fullName evidence="4">Pore-forming protein</fullName>
    </recommendedName>
</protein>
<dbReference type="Proteomes" id="UP000192288">
    <property type="component" value="Unassembled WGS sequence"/>
</dbReference>
<accession>A0A1X0VD62</accession>
<dbReference type="InterPro" id="IPR020215">
    <property type="entry name" value="EbsA-like"/>
</dbReference>
<dbReference type="AlphaFoldDB" id="A0A1X0VD62"/>
<dbReference type="RefSeq" id="WP_004910865.1">
    <property type="nucleotide sequence ID" value="NZ_MPLS01000018.1"/>
</dbReference>
<name>A0A1X0VD62_LEUPS</name>
<dbReference type="eggNOG" id="ENOG50316EY">
    <property type="taxonomic scope" value="Bacteria"/>
</dbReference>
<evidence type="ECO:0000313" key="3">
    <source>
        <dbReference type="Proteomes" id="UP000192288"/>
    </source>
</evidence>
<proteinExistence type="predicted"/>
<keyword evidence="1" id="KW-0472">Membrane</keyword>
<keyword evidence="1" id="KW-1133">Transmembrane helix</keyword>
<organism evidence="2 3">
    <name type="scientific">Leuconostoc pseudomesenteroides</name>
    <dbReference type="NCBI Taxonomy" id="33968"/>
    <lineage>
        <taxon>Bacteria</taxon>
        <taxon>Bacillati</taxon>
        <taxon>Bacillota</taxon>
        <taxon>Bacilli</taxon>
        <taxon>Lactobacillales</taxon>
        <taxon>Lactobacillaceae</taxon>
        <taxon>Leuconostoc</taxon>
    </lineage>
</organism>
<dbReference type="Pfam" id="PF17255">
    <property type="entry name" value="EbsA"/>
    <property type="match status" value="1"/>
</dbReference>
<feature type="transmembrane region" description="Helical" evidence="1">
    <location>
        <begin position="42"/>
        <end position="60"/>
    </location>
</feature>
<feature type="transmembrane region" description="Helical" evidence="1">
    <location>
        <begin position="14"/>
        <end position="36"/>
    </location>
</feature>
<evidence type="ECO:0008006" key="4">
    <source>
        <dbReference type="Google" id="ProtNLM"/>
    </source>
</evidence>
<sequence>MVPKRGYFQPIDSVGLMSWLWWGVFLMLSFIIWNEIGFKFDIFPIASILVVVLVGLLMIIRRRVYLAGSQIFLGRILMAEYEKVKLEDIDNWQIKGRFLSFERADRKRKYLLSRNVAEQIKGYKDTNGR</sequence>
<evidence type="ECO:0000256" key="1">
    <source>
        <dbReference type="SAM" id="Phobius"/>
    </source>
</evidence>
<keyword evidence="1" id="KW-0812">Transmembrane</keyword>
<reference evidence="2 3" key="1">
    <citation type="journal article" date="2017" name="Front. Microbiol.">
        <title>Genomic Characterization of Dairy Associated Leuconostoc Species and Diversity of Leuconostocs in Undefined Mixed Mesophilic Starter Cultures.</title>
        <authorList>
            <person name="Frantzen C.A."/>
            <person name="Kot W."/>
            <person name="Pedersen T.B."/>
            <person name="Ardo Y.M."/>
            <person name="Broadbent J.R."/>
            <person name="Neve H."/>
            <person name="Hansen L.H."/>
            <person name="Dal Bello F."/>
            <person name="Ostlie H.M."/>
            <person name="Kleppen H.P."/>
            <person name="Vogensen F.K."/>
            <person name="Holo H."/>
        </authorList>
    </citation>
    <scope>NUCLEOTIDE SEQUENCE [LARGE SCALE GENOMIC DNA]</scope>
    <source>
        <strain evidence="2 3">LMGCF08</strain>
    </source>
</reference>
<dbReference type="EMBL" id="MPLS01000018">
    <property type="protein sequence ID" value="ORI97640.1"/>
    <property type="molecule type" value="Genomic_DNA"/>
</dbReference>
<evidence type="ECO:0000313" key="2">
    <source>
        <dbReference type="EMBL" id="ORI97640.1"/>
    </source>
</evidence>
<gene>
    <name evidence="2" type="ORF">BMR96_05965</name>
</gene>
<dbReference type="STRING" id="33968.BMS77_04640"/>
<comment type="caution">
    <text evidence="2">The sequence shown here is derived from an EMBL/GenBank/DDBJ whole genome shotgun (WGS) entry which is preliminary data.</text>
</comment>